<keyword evidence="1" id="KW-0472">Membrane</keyword>
<evidence type="ECO:0000313" key="2">
    <source>
        <dbReference type="EMBL" id="CAD9283467.1"/>
    </source>
</evidence>
<proteinExistence type="predicted"/>
<keyword evidence="1" id="KW-1133">Transmembrane helix</keyword>
<organism evidence="2">
    <name type="scientific">Grammatophora oceanica</name>
    <dbReference type="NCBI Taxonomy" id="210454"/>
    <lineage>
        <taxon>Eukaryota</taxon>
        <taxon>Sar</taxon>
        <taxon>Stramenopiles</taxon>
        <taxon>Ochrophyta</taxon>
        <taxon>Bacillariophyta</taxon>
        <taxon>Fragilariophyceae</taxon>
        <taxon>Fragilariophycidae</taxon>
        <taxon>Rhabdonematales</taxon>
        <taxon>Grammatophoraceae</taxon>
        <taxon>Grammatophora</taxon>
    </lineage>
</organism>
<evidence type="ECO:0000256" key="1">
    <source>
        <dbReference type="SAM" id="Phobius"/>
    </source>
</evidence>
<feature type="transmembrane region" description="Helical" evidence="1">
    <location>
        <begin position="214"/>
        <end position="233"/>
    </location>
</feature>
<protein>
    <submittedName>
        <fullName evidence="2">Uncharacterized protein</fullName>
    </submittedName>
</protein>
<gene>
    <name evidence="2" type="ORF">GOCE00092_LOCUS12379</name>
</gene>
<feature type="transmembrane region" description="Helical" evidence="1">
    <location>
        <begin position="20"/>
        <end position="38"/>
    </location>
</feature>
<keyword evidence="1" id="KW-0812">Transmembrane</keyword>
<feature type="transmembrane region" description="Helical" evidence="1">
    <location>
        <begin position="58"/>
        <end position="76"/>
    </location>
</feature>
<feature type="transmembrane region" description="Helical" evidence="1">
    <location>
        <begin position="180"/>
        <end position="199"/>
    </location>
</feature>
<reference evidence="2" key="1">
    <citation type="submission" date="2021-01" db="EMBL/GenBank/DDBJ databases">
        <authorList>
            <person name="Corre E."/>
            <person name="Pelletier E."/>
            <person name="Niang G."/>
            <person name="Scheremetjew M."/>
            <person name="Finn R."/>
            <person name="Kale V."/>
            <person name="Holt S."/>
            <person name="Cochrane G."/>
            <person name="Meng A."/>
            <person name="Brown T."/>
            <person name="Cohen L."/>
        </authorList>
    </citation>
    <scope>NUCLEOTIDE SEQUENCE</scope>
    <source>
        <strain evidence="2">CCMP 410</strain>
    </source>
</reference>
<dbReference type="EMBL" id="HBGK01023873">
    <property type="protein sequence ID" value="CAD9283467.1"/>
    <property type="molecule type" value="Transcribed_RNA"/>
</dbReference>
<accession>A0A7S1V1V1</accession>
<sequence>MEEEPVDSTAWILDNSLAEFLIMHTTEIKYMCMFGYTFMHGSKVFGSISSDAPLSYKFVSMILACTGGGIMVPIFINSIPVPLTTDAYPIAIFASFLLHQYFPLLREVLKVSYVLKAAVIFLYETLRASVVVKLTAAAAAAIPPSEFSIPIFGPIFCGTIAGCGGAFLPLNKGLDPIKNGLAPNMMSAMFGGLFYHVFVNTSLSDGVKNAPKKAHAIVSFMFILFGIIQAFNLRIPGIYSTTTAKPKPKPATKKD</sequence>
<name>A0A7S1V1V1_9STRA</name>
<feature type="transmembrane region" description="Helical" evidence="1">
    <location>
        <begin position="147"/>
        <end position="168"/>
    </location>
</feature>
<feature type="transmembrane region" description="Helical" evidence="1">
    <location>
        <begin position="117"/>
        <end position="141"/>
    </location>
</feature>
<dbReference type="AlphaFoldDB" id="A0A7S1V1V1"/>
<feature type="transmembrane region" description="Helical" evidence="1">
    <location>
        <begin position="88"/>
        <end position="105"/>
    </location>
</feature>